<dbReference type="InterPro" id="IPR009057">
    <property type="entry name" value="Homeodomain-like_sf"/>
</dbReference>
<reference evidence="5" key="2">
    <citation type="submission" date="2023-05" db="EMBL/GenBank/DDBJ databases">
        <authorList>
            <consortium name="Lawrence Berkeley National Laboratory"/>
            <person name="Steindorff A."/>
            <person name="Hensen N."/>
            <person name="Bonometti L."/>
            <person name="Westerberg I."/>
            <person name="Brannstrom I.O."/>
            <person name="Guillou S."/>
            <person name="Cros-Aarteil S."/>
            <person name="Calhoun S."/>
            <person name="Haridas S."/>
            <person name="Kuo A."/>
            <person name="Mondo S."/>
            <person name="Pangilinan J."/>
            <person name="Riley R."/>
            <person name="Labutti K."/>
            <person name="Andreopoulos B."/>
            <person name="Lipzen A."/>
            <person name="Chen C."/>
            <person name="Yanf M."/>
            <person name="Daum C."/>
            <person name="Ng V."/>
            <person name="Clum A."/>
            <person name="Ohm R."/>
            <person name="Martin F."/>
            <person name="Silar P."/>
            <person name="Natvig D."/>
            <person name="Lalanne C."/>
            <person name="Gautier V."/>
            <person name="Ament-Velasquez S.L."/>
            <person name="Kruys A."/>
            <person name="Hutchinson M.I."/>
            <person name="Powell A.J."/>
            <person name="Barry K."/>
            <person name="Miller A.N."/>
            <person name="Grigoriev I.V."/>
            <person name="Debuchy R."/>
            <person name="Gladieux P."/>
            <person name="Thoren M.H."/>
            <person name="Johannesson H."/>
        </authorList>
    </citation>
    <scope>NUCLEOTIDE SEQUENCE</scope>
    <source>
        <strain evidence="5">CBS 508.74</strain>
    </source>
</reference>
<feature type="region of interest" description="Disordered" evidence="2">
    <location>
        <begin position="34"/>
        <end position="84"/>
    </location>
</feature>
<feature type="compositionally biased region" description="Basic and acidic residues" evidence="2">
    <location>
        <begin position="523"/>
        <end position="546"/>
    </location>
</feature>
<organism evidence="5 6">
    <name type="scientific">Canariomyces notabilis</name>
    <dbReference type="NCBI Taxonomy" id="2074819"/>
    <lineage>
        <taxon>Eukaryota</taxon>
        <taxon>Fungi</taxon>
        <taxon>Dikarya</taxon>
        <taxon>Ascomycota</taxon>
        <taxon>Pezizomycotina</taxon>
        <taxon>Sordariomycetes</taxon>
        <taxon>Sordariomycetidae</taxon>
        <taxon>Sordariales</taxon>
        <taxon>Chaetomiaceae</taxon>
        <taxon>Canariomyces</taxon>
    </lineage>
</organism>
<keyword evidence="6" id="KW-1185">Reference proteome</keyword>
<dbReference type="EMBL" id="MU853332">
    <property type="protein sequence ID" value="KAK4117457.1"/>
    <property type="molecule type" value="Genomic_DNA"/>
</dbReference>
<dbReference type="AlphaFoldDB" id="A0AAN6YXK5"/>
<dbReference type="PANTHER" id="PTHR46734:SF1">
    <property type="entry name" value="TELOMERIC REPEAT-BINDING FACTOR 1"/>
    <property type="match status" value="1"/>
</dbReference>
<evidence type="ECO:0000313" key="5">
    <source>
        <dbReference type="EMBL" id="KAK4117457.1"/>
    </source>
</evidence>
<keyword evidence="1" id="KW-0539">Nucleus</keyword>
<dbReference type="SUPFAM" id="SSF46689">
    <property type="entry name" value="Homeodomain-like"/>
    <property type="match status" value="2"/>
</dbReference>
<dbReference type="InterPro" id="IPR052450">
    <property type="entry name" value="TRBD-Containing_Protein"/>
</dbReference>
<feature type="region of interest" description="Disordered" evidence="2">
    <location>
        <begin position="467"/>
        <end position="578"/>
    </location>
</feature>
<feature type="domain" description="HTH myb-type" evidence="4">
    <location>
        <begin position="228"/>
        <end position="287"/>
    </location>
</feature>
<evidence type="ECO:0000313" key="6">
    <source>
        <dbReference type="Proteomes" id="UP001302812"/>
    </source>
</evidence>
<evidence type="ECO:0000259" key="4">
    <source>
        <dbReference type="PROSITE" id="PS51294"/>
    </source>
</evidence>
<accession>A0AAN6YXK5</accession>
<dbReference type="Proteomes" id="UP001302812">
    <property type="component" value="Unassembled WGS sequence"/>
</dbReference>
<reference evidence="5" key="1">
    <citation type="journal article" date="2023" name="Mol. Phylogenet. Evol.">
        <title>Genome-scale phylogeny and comparative genomics of the fungal order Sordariales.</title>
        <authorList>
            <person name="Hensen N."/>
            <person name="Bonometti L."/>
            <person name="Westerberg I."/>
            <person name="Brannstrom I.O."/>
            <person name="Guillou S."/>
            <person name="Cros-Aarteil S."/>
            <person name="Calhoun S."/>
            <person name="Haridas S."/>
            <person name="Kuo A."/>
            <person name="Mondo S."/>
            <person name="Pangilinan J."/>
            <person name="Riley R."/>
            <person name="LaButti K."/>
            <person name="Andreopoulos B."/>
            <person name="Lipzen A."/>
            <person name="Chen C."/>
            <person name="Yan M."/>
            <person name="Daum C."/>
            <person name="Ng V."/>
            <person name="Clum A."/>
            <person name="Steindorff A."/>
            <person name="Ohm R.A."/>
            <person name="Martin F."/>
            <person name="Silar P."/>
            <person name="Natvig D.O."/>
            <person name="Lalanne C."/>
            <person name="Gautier V."/>
            <person name="Ament-Velasquez S.L."/>
            <person name="Kruys A."/>
            <person name="Hutchinson M.I."/>
            <person name="Powell A.J."/>
            <person name="Barry K."/>
            <person name="Miller A.N."/>
            <person name="Grigoriev I.V."/>
            <person name="Debuchy R."/>
            <person name="Gladieux P."/>
            <person name="Hiltunen Thoren M."/>
            <person name="Johannesson H."/>
        </authorList>
    </citation>
    <scope>NUCLEOTIDE SEQUENCE</scope>
    <source>
        <strain evidence="5">CBS 508.74</strain>
    </source>
</reference>
<protein>
    <submittedName>
        <fullName evidence="5">Uncharacterized protein</fullName>
    </submittedName>
</protein>
<dbReference type="GeneID" id="89938216"/>
<dbReference type="PROSITE" id="PS51294">
    <property type="entry name" value="HTH_MYB"/>
    <property type="match status" value="1"/>
</dbReference>
<dbReference type="PANTHER" id="PTHR46734">
    <property type="entry name" value="TELOMERIC REPEAT-BINDING FACTOR 1 TERF1"/>
    <property type="match status" value="1"/>
</dbReference>
<dbReference type="Gene3D" id="1.10.10.60">
    <property type="entry name" value="Homeodomain-like"/>
    <property type="match status" value="2"/>
</dbReference>
<evidence type="ECO:0000259" key="3">
    <source>
        <dbReference type="PROSITE" id="PS50090"/>
    </source>
</evidence>
<comment type="caution">
    <text evidence="5">The sequence shown here is derived from an EMBL/GenBank/DDBJ whole genome shotgun (WGS) entry which is preliminary data.</text>
</comment>
<dbReference type="InterPro" id="IPR017930">
    <property type="entry name" value="Myb_dom"/>
</dbReference>
<name>A0AAN6YXK5_9PEZI</name>
<evidence type="ECO:0000256" key="1">
    <source>
        <dbReference type="ARBA" id="ARBA00023242"/>
    </source>
</evidence>
<feature type="domain" description="Myb-like" evidence="3">
    <location>
        <begin position="228"/>
        <end position="281"/>
    </location>
</feature>
<gene>
    <name evidence="5" type="ORF">N656DRAFT_773596</name>
</gene>
<dbReference type="Pfam" id="PF00249">
    <property type="entry name" value="Myb_DNA-binding"/>
    <property type="match status" value="1"/>
</dbReference>
<dbReference type="SMART" id="SM00717">
    <property type="entry name" value="SANT"/>
    <property type="match status" value="2"/>
</dbReference>
<evidence type="ECO:0000256" key="2">
    <source>
        <dbReference type="SAM" id="MobiDB-lite"/>
    </source>
</evidence>
<proteinExistence type="predicted"/>
<dbReference type="PROSITE" id="PS50090">
    <property type="entry name" value="MYB_LIKE"/>
    <property type="match status" value="1"/>
</dbReference>
<dbReference type="CDD" id="cd11660">
    <property type="entry name" value="SANT_TRF"/>
    <property type="match status" value="2"/>
</dbReference>
<sequence>MATIEPRLIHLLNSSQTPDLPPIQLRPLAPAASQSLSLPPLKPDFTGDQLADRPGPSQIQTRYTGTARDDLPAKPVPRPDDKSGLLTASIRPLQLLLAEPEVTATTIPLRMIVDDAPETPEDPSTKKRHRTLPAKEDFVQLPQPLKKQKSAQQVVPPIIAGLHEPPPDPAVFPPITSASFDDGEQPYGLAAWKEFSSGPEERSLAIRAVDAVDAVDVERNPAQKAKRRAMKPRKKWSEEETNNLLLGVSRHGVGRWTTILEDPDFKFNGRTAGDLKDRFRTCCPEELRVSSTEERLAYRNAGPAAHAEEKTTPKTGWQLENILIPTGGSTAEQEAMSPSAPPDADAPKRRKSRAHRKRLEDLAELGIHGPFEKSHRRKRRPFTRQDDREILDGLEKYGPSWTRIQRDPKYNLSTRQPTDLRDRVRNKYPEIYAKIEKANLQVKDATRGKNVLEPSVNMAVDNARNSALPMSLEPHLNRSGSKEDISRRTTTPSFHESTESLPGLADLFDMNEGPGTSLIGGPHEMDLSHLLLDDSHVPSEHPKFGRPDAASNRTSPAGGHADPGLPPKMGRAPNRKST</sequence>
<dbReference type="InterPro" id="IPR001005">
    <property type="entry name" value="SANT/Myb"/>
</dbReference>
<dbReference type="RefSeq" id="XP_064675027.1">
    <property type="nucleotide sequence ID" value="XM_064814091.1"/>
</dbReference>
<feature type="region of interest" description="Disordered" evidence="2">
    <location>
        <begin position="329"/>
        <end position="354"/>
    </location>
</feature>
<feature type="compositionally biased region" description="Basic and acidic residues" evidence="2">
    <location>
        <begin position="67"/>
        <end position="83"/>
    </location>
</feature>